<dbReference type="PANTHER" id="PTHR47739">
    <property type="entry name" value="TRNA1(VAL) (ADENINE(37)-N6)-METHYLTRANSFERASE"/>
    <property type="match status" value="1"/>
</dbReference>
<dbReference type="InterPro" id="IPR002052">
    <property type="entry name" value="DNA_methylase_N6_adenine_CS"/>
</dbReference>
<dbReference type="GO" id="GO:0032259">
    <property type="term" value="P:methylation"/>
    <property type="evidence" value="ECO:0007669"/>
    <property type="project" value="UniProtKB-KW"/>
</dbReference>
<dbReference type="Pfam" id="PF05175">
    <property type="entry name" value="MTS"/>
    <property type="match status" value="1"/>
</dbReference>
<evidence type="ECO:0000259" key="7">
    <source>
        <dbReference type="Pfam" id="PF05175"/>
    </source>
</evidence>
<evidence type="ECO:0000313" key="8">
    <source>
        <dbReference type="EMBL" id="MBN7802773.1"/>
    </source>
</evidence>
<keyword evidence="2 6" id="KW-0489">Methyltransferase</keyword>
<dbReference type="PANTHER" id="PTHR47739:SF1">
    <property type="entry name" value="TRNA1(VAL) (ADENINE(37)-N6)-METHYLTRANSFERASE"/>
    <property type="match status" value="1"/>
</dbReference>
<sequence length="235" mass="26361">MGNSLFQFQQFRIHQDRCAMKLSTDAILLGSLAKAENPTKILDIGTGTGVIALMLAQRFPDAQVTAVEIDPDAAEQAAENFSGSAFAGRLSLIQARVQDFATKDKFDLIVSNPPYFADHLKSPDSKRNRALHTDELSFEELVVKVSSLLSREGKFWAILPPRQMRDLQILAENSGLRLGQRTQVRDTPDKLFYREICSFSQHEEDCTEEIITLKNADRSYSTYYSSLLSGFLLGY</sequence>
<dbReference type="Gene3D" id="3.40.50.150">
    <property type="entry name" value="Vaccinia Virus protein VP39"/>
    <property type="match status" value="1"/>
</dbReference>
<proteinExistence type="inferred from homology"/>
<evidence type="ECO:0000256" key="3">
    <source>
        <dbReference type="ARBA" id="ARBA00022679"/>
    </source>
</evidence>
<protein>
    <recommendedName>
        <fullName evidence="6">tRNA1(Val) (adenine(37)-N6)-methyltransferase</fullName>
        <ecNumber evidence="6">2.1.1.223</ecNumber>
    </recommendedName>
    <alternativeName>
        <fullName evidence="6">tRNA m6A37 methyltransferase</fullName>
    </alternativeName>
</protein>
<keyword evidence="5 6" id="KW-0819">tRNA processing</keyword>
<accession>A0ABS3BTY7</accession>
<dbReference type="InterPro" id="IPR007848">
    <property type="entry name" value="Small_mtfrase_dom"/>
</dbReference>
<dbReference type="EMBL" id="JAFKCW010000004">
    <property type="protein sequence ID" value="MBN7802773.1"/>
    <property type="molecule type" value="Genomic_DNA"/>
</dbReference>
<comment type="similarity">
    <text evidence="6">Belongs to the methyltransferase superfamily. tRNA (adenine-N(6)-)-methyltransferase family.</text>
</comment>
<keyword evidence="4 6" id="KW-0949">S-adenosyl-L-methionine</keyword>
<dbReference type="InterPro" id="IPR022882">
    <property type="entry name" value="tRNA_adenine-N6_MeTrfase"/>
</dbReference>
<dbReference type="InterPro" id="IPR050210">
    <property type="entry name" value="tRNA_Adenine-N(6)_MTase"/>
</dbReference>
<dbReference type="SUPFAM" id="SSF53335">
    <property type="entry name" value="S-adenosyl-L-methionine-dependent methyltransferases"/>
    <property type="match status" value="1"/>
</dbReference>
<dbReference type="CDD" id="cd02440">
    <property type="entry name" value="AdoMet_MTases"/>
    <property type="match status" value="1"/>
</dbReference>
<dbReference type="PROSITE" id="PS00092">
    <property type="entry name" value="N6_MTASE"/>
    <property type="match status" value="1"/>
</dbReference>
<comment type="subcellular location">
    <subcellularLocation>
        <location evidence="6">Cytoplasm</location>
    </subcellularLocation>
</comment>
<evidence type="ECO:0000256" key="1">
    <source>
        <dbReference type="ARBA" id="ARBA00022490"/>
    </source>
</evidence>
<reference evidence="8 9" key="1">
    <citation type="submission" date="2021-03" db="EMBL/GenBank/DDBJ databases">
        <title>novel species isolated from a fishpond in China.</title>
        <authorList>
            <person name="Lu H."/>
            <person name="Cai Z."/>
        </authorList>
    </citation>
    <scope>NUCLEOTIDE SEQUENCE [LARGE SCALE GENOMIC DNA]</scope>
    <source>
        <strain evidence="8 9">JCM 31546</strain>
    </source>
</reference>
<comment type="function">
    <text evidence="6">Specifically methylates the adenine in position 37 of tRNA(1)(Val) (anticodon cmo5UAC).</text>
</comment>
<evidence type="ECO:0000313" key="9">
    <source>
        <dbReference type="Proteomes" id="UP000664698"/>
    </source>
</evidence>
<keyword evidence="9" id="KW-1185">Reference proteome</keyword>
<evidence type="ECO:0000256" key="2">
    <source>
        <dbReference type="ARBA" id="ARBA00022603"/>
    </source>
</evidence>
<comment type="caution">
    <text evidence="8">The sequence shown here is derived from an EMBL/GenBank/DDBJ whole genome shotgun (WGS) entry which is preliminary data.</text>
</comment>
<dbReference type="HAMAP" id="MF_01872">
    <property type="entry name" value="tRNA_methyltr_YfiC"/>
    <property type="match status" value="1"/>
</dbReference>
<dbReference type="Proteomes" id="UP000664698">
    <property type="component" value="Unassembled WGS sequence"/>
</dbReference>
<evidence type="ECO:0000256" key="6">
    <source>
        <dbReference type="HAMAP-Rule" id="MF_01872"/>
    </source>
</evidence>
<feature type="domain" description="Methyltransferase small" evidence="7">
    <location>
        <begin position="26"/>
        <end position="119"/>
    </location>
</feature>
<dbReference type="RefSeq" id="WP_206570784.1">
    <property type="nucleotide sequence ID" value="NZ_JAFKCW010000004.1"/>
</dbReference>
<evidence type="ECO:0000256" key="4">
    <source>
        <dbReference type="ARBA" id="ARBA00022691"/>
    </source>
</evidence>
<name>A0ABS3BTY7_9BACT</name>
<evidence type="ECO:0000256" key="5">
    <source>
        <dbReference type="ARBA" id="ARBA00022694"/>
    </source>
</evidence>
<keyword evidence="1 6" id="KW-0963">Cytoplasm</keyword>
<dbReference type="EC" id="2.1.1.223" evidence="6"/>
<organism evidence="8 9">
    <name type="scientific">Algoriphagus aestuariicola</name>
    <dbReference type="NCBI Taxonomy" id="1852016"/>
    <lineage>
        <taxon>Bacteria</taxon>
        <taxon>Pseudomonadati</taxon>
        <taxon>Bacteroidota</taxon>
        <taxon>Cytophagia</taxon>
        <taxon>Cytophagales</taxon>
        <taxon>Cyclobacteriaceae</taxon>
        <taxon>Algoriphagus</taxon>
    </lineage>
</organism>
<keyword evidence="3 6" id="KW-0808">Transferase</keyword>
<comment type="catalytic activity">
    <reaction evidence="6">
        <text>adenosine(37) in tRNA1(Val) + S-adenosyl-L-methionine = N(6)-methyladenosine(37) in tRNA1(Val) + S-adenosyl-L-homocysteine + H(+)</text>
        <dbReference type="Rhea" id="RHEA:43160"/>
        <dbReference type="Rhea" id="RHEA-COMP:10369"/>
        <dbReference type="Rhea" id="RHEA-COMP:10370"/>
        <dbReference type="ChEBI" id="CHEBI:15378"/>
        <dbReference type="ChEBI" id="CHEBI:57856"/>
        <dbReference type="ChEBI" id="CHEBI:59789"/>
        <dbReference type="ChEBI" id="CHEBI:74411"/>
        <dbReference type="ChEBI" id="CHEBI:74449"/>
        <dbReference type="EC" id="2.1.1.223"/>
    </reaction>
</comment>
<dbReference type="GO" id="GO:0008168">
    <property type="term" value="F:methyltransferase activity"/>
    <property type="evidence" value="ECO:0007669"/>
    <property type="project" value="UniProtKB-KW"/>
</dbReference>
<dbReference type="InterPro" id="IPR029063">
    <property type="entry name" value="SAM-dependent_MTases_sf"/>
</dbReference>
<gene>
    <name evidence="8" type="ORF">J0A67_17985</name>
</gene>